<keyword evidence="7" id="KW-0107">Calcium channel</keyword>
<feature type="transmembrane region" description="Helical" evidence="21">
    <location>
        <begin position="1567"/>
        <end position="1586"/>
    </location>
</feature>
<dbReference type="Proteomes" id="UP000314986">
    <property type="component" value="Unassembled WGS sequence"/>
</dbReference>
<keyword evidence="13" id="KW-0969">Cilium</keyword>
<dbReference type="Pfam" id="PF20519">
    <property type="entry name" value="Polycystin_dom"/>
    <property type="match status" value="1"/>
</dbReference>
<dbReference type="SUPFAM" id="SSF49723">
    <property type="entry name" value="Lipase/lipooxygenase domain (PLAT/LH2 domain)"/>
    <property type="match status" value="1"/>
</dbReference>
<evidence type="ECO:0000256" key="10">
    <source>
        <dbReference type="ARBA" id="ARBA00022837"/>
    </source>
</evidence>
<feature type="transmembrane region" description="Helical" evidence="21">
    <location>
        <begin position="1713"/>
        <end position="1732"/>
    </location>
</feature>
<dbReference type="SMART" id="SM00308">
    <property type="entry name" value="LH2"/>
    <property type="match status" value="1"/>
</dbReference>
<evidence type="ECO:0000256" key="9">
    <source>
        <dbReference type="ARBA" id="ARBA00022737"/>
    </source>
</evidence>
<reference evidence="26" key="3">
    <citation type="journal article" date="2014" name="Nature">
        <title>Elephant shark genome provides unique insights into gnathostome evolution.</title>
        <authorList>
            <consortium name="International Elephant Shark Genome Sequencing Consortium"/>
            <person name="Venkatesh B."/>
            <person name="Lee A.P."/>
            <person name="Ravi V."/>
            <person name="Maurya A.K."/>
            <person name="Lian M.M."/>
            <person name="Swann J.B."/>
            <person name="Ohta Y."/>
            <person name="Flajnik M.F."/>
            <person name="Sutoh Y."/>
            <person name="Kasahara M."/>
            <person name="Hoon S."/>
            <person name="Gangu V."/>
            <person name="Roy S.W."/>
            <person name="Irimia M."/>
            <person name="Korzh V."/>
            <person name="Kondrychyn I."/>
            <person name="Lim Z.W."/>
            <person name="Tay B.H."/>
            <person name="Tohari S."/>
            <person name="Kong K.W."/>
            <person name="Ho S."/>
            <person name="Lorente-Galdos B."/>
            <person name="Quilez J."/>
            <person name="Marques-Bonet T."/>
            <person name="Raney B.J."/>
            <person name="Ingham P.W."/>
            <person name="Tay A."/>
            <person name="Hillier L.W."/>
            <person name="Minx P."/>
            <person name="Boehm T."/>
            <person name="Wilson R.K."/>
            <person name="Brenner S."/>
            <person name="Warren W.C."/>
        </authorList>
    </citation>
    <scope>NUCLEOTIDE SEQUENCE [LARGE SCALE GENOMIC DNA]</scope>
</reference>
<dbReference type="InterPro" id="IPR035986">
    <property type="entry name" value="PKD_dom_sf"/>
</dbReference>
<keyword evidence="5" id="KW-1003">Cell membrane</keyword>
<keyword evidence="6" id="KW-0109">Calcium transport</keyword>
<evidence type="ECO:0000256" key="7">
    <source>
        <dbReference type="ARBA" id="ARBA00022673"/>
    </source>
</evidence>
<dbReference type="SMART" id="SM00089">
    <property type="entry name" value="PKD"/>
    <property type="match status" value="2"/>
</dbReference>
<comment type="subcellular location">
    <subcellularLocation>
        <location evidence="2">Cell membrane</location>
        <topology evidence="2">Multi-pass membrane protein</topology>
    </subcellularLocation>
    <subcellularLocation>
        <location evidence="1">Cell projection</location>
        <location evidence="1">Cilium membrane</location>
    </subcellularLocation>
</comment>
<reference evidence="25" key="5">
    <citation type="submission" date="2025-09" db="UniProtKB">
        <authorList>
            <consortium name="Ensembl"/>
        </authorList>
    </citation>
    <scope>IDENTIFICATION</scope>
</reference>
<comment type="similarity">
    <text evidence="3">Belongs to the polycystin family.</text>
</comment>
<dbReference type="Gene3D" id="2.60.60.20">
    <property type="entry name" value="PLAT/LH2 domain"/>
    <property type="match status" value="1"/>
</dbReference>
<dbReference type="PROSITE" id="PS50095">
    <property type="entry name" value="PLAT"/>
    <property type="match status" value="1"/>
</dbReference>
<feature type="domain" description="PKD" evidence="22">
    <location>
        <begin position="269"/>
        <end position="321"/>
    </location>
</feature>
<accession>A0A4W3JXY9</accession>
<proteinExistence type="inferred from homology"/>
<evidence type="ECO:0000256" key="5">
    <source>
        <dbReference type="ARBA" id="ARBA00022475"/>
    </source>
</evidence>
<evidence type="ECO:0000256" key="20">
    <source>
        <dbReference type="PROSITE-ProRule" id="PRU00152"/>
    </source>
</evidence>
<evidence type="ECO:0000256" key="13">
    <source>
        <dbReference type="ARBA" id="ARBA00023069"/>
    </source>
</evidence>
<dbReference type="CDD" id="cd01752">
    <property type="entry name" value="PLAT_polycystin"/>
    <property type="match status" value="1"/>
</dbReference>
<keyword evidence="14 21" id="KW-0472">Membrane</keyword>
<protein>
    <recommendedName>
        <fullName evidence="19">Polycystin-1-like protein 1</fullName>
    </recommendedName>
</protein>
<evidence type="ECO:0000256" key="14">
    <source>
        <dbReference type="ARBA" id="ARBA00023136"/>
    </source>
</evidence>
<keyword evidence="12" id="KW-0406">Ion transport</keyword>
<keyword evidence="26" id="KW-1185">Reference proteome</keyword>
<dbReference type="PANTHER" id="PTHR46730:SF4">
    <property type="entry name" value="POLYCYSTIC KIDNEY DISEASE PROTEIN 1-LIKE 1"/>
    <property type="match status" value="1"/>
</dbReference>
<dbReference type="InterPro" id="IPR001024">
    <property type="entry name" value="PLAT/LH2_dom"/>
</dbReference>
<dbReference type="InParanoid" id="A0A4W3JXY9"/>
<keyword evidence="16" id="KW-0325">Glycoprotein</keyword>
<keyword evidence="10" id="KW-0106">Calcium</keyword>
<evidence type="ECO:0000256" key="2">
    <source>
        <dbReference type="ARBA" id="ARBA00004651"/>
    </source>
</evidence>
<evidence type="ECO:0000256" key="11">
    <source>
        <dbReference type="ARBA" id="ARBA00022989"/>
    </source>
</evidence>
<keyword evidence="9" id="KW-0677">Repeat</keyword>
<evidence type="ECO:0000256" key="12">
    <source>
        <dbReference type="ARBA" id="ARBA00023065"/>
    </source>
</evidence>
<dbReference type="InterPro" id="IPR002859">
    <property type="entry name" value="PKD/REJ-like"/>
</dbReference>
<feature type="domain" description="PLAT" evidence="23">
    <location>
        <begin position="1173"/>
        <end position="1290"/>
    </location>
</feature>
<dbReference type="Pfam" id="PF01477">
    <property type="entry name" value="PLAT"/>
    <property type="match status" value="1"/>
</dbReference>
<comment type="caution">
    <text evidence="20">Lacks conserved residue(s) required for the propagation of feature annotation.</text>
</comment>
<feature type="transmembrane region" description="Helical" evidence="21">
    <location>
        <begin position="1127"/>
        <end position="1148"/>
    </location>
</feature>
<keyword evidence="18" id="KW-0407">Ion channel</keyword>
<feature type="transmembrane region" description="Helical" evidence="21">
    <location>
        <begin position="1359"/>
        <end position="1381"/>
    </location>
</feature>
<name>A0A4W3JXY9_CALMI</name>
<evidence type="ECO:0000256" key="1">
    <source>
        <dbReference type="ARBA" id="ARBA00004309"/>
    </source>
</evidence>
<feature type="domain" description="PKD" evidence="22">
    <location>
        <begin position="182"/>
        <end position="228"/>
    </location>
</feature>
<keyword evidence="15" id="KW-1015">Disulfide bond</keyword>
<keyword evidence="4" id="KW-0813">Transport</keyword>
<evidence type="ECO:0000259" key="23">
    <source>
        <dbReference type="PROSITE" id="PS50095"/>
    </source>
</evidence>
<dbReference type="GO" id="GO:0060170">
    <property type="term" value="C:ciliary membrane"/>
    <property type="evidence" value="ECO:0007669"/>
    <property type="project" value="UniProtKB-SubCell"/>
</dbReference>
<reference evidence="25" key="4">
    <citation type="submission" date="2025-08" db="UniProtKB">
        <authorList>
            <consortium name="Ensembl"/>
        </authorList>
    </citation>
    <scope>IDENTIFICATION</scope>
</reference>
<evidence type="ECO:0000313" key="26">
    <source>
        <dbReference type="Proteomes" id="UP000314986"/>
    </source>
</evidence>
<evidence type="ECO:0000256" key="3">
    <source>
        <dbReference type="ARBA" id="ARBA00007200"/>
    </source>
</evidence>
<dbReference type="InterPro" id="IPR013783">
    <property type="entry name" value="Ig-like_fold"/>
</dbReference>
<keyword evidence="17" id="KW-0966">Cell projection</keyword>
<dbReference type="InterPro" id="IPR036392">
    <property type="entry name" value="PLAT/LH2_dom_sf"/>
</dbReference>
<reference evidence="26" key="2">
    <citation type="journal article" date="2007" name="PLoS Biol.">
        <title>Survey sequencing and comparative analysis of the elephant shark (Callorhinchus milii) genome.</title>
        <authorList>
            <person name="Venkatesh B."/>
            <person name="Kirkness E.F."/>
            <person name="Loh Y.H."/>
            <person name="Halpern A.L."/>
            <person name="Lee A.P."/>
            <person name="Johnson J."/>
            <person name="Dandona N."/>
            <person name="Viswanathan L.D."/>
            <person name="Tay A."/>
            <person name="Venter J.C."/>
            <person name="Strausberg R.L."/>
            <person name="Brenner S."/>
        </authorList>
    </citation>
    <scope>NUCLEOTIDE SEQUENCE [LARGE SCALE GENOMIC DNA]</scope>
</reference>
<dbReference type="OMA" id="QQGAWTH"/>
<evidence type="ECO:0000256" key="4">
    <source>
        <dbReference type="ARBA" id="ARBA00022448"/>
    </source>
</evidence>
<dbReference type="InterPro" id="IPR042060">
    <property type="entry name" value="PLAT_polycystin1"/>
</dbReference>
<evidence type="ECO:0000256" key="21">
    <source>
        <dbReference type="SAM" id="Phobius"/>
    </source>
</evidence>
<evidence type="ECO:0000256" key="17">
    <source>
        <dbReference type="ARBA" id="ARBA00023273"/>
    </source>
</evidence>
<evidence type="ECO:0000256" key="15">
    <source>
        <dbReference type="ARBA" id="ARBA00023157"/>
    </source>
</evidence>
<dbReference type="InterPro" id="IPR046791">
    <property type="entry name" value="Polycystin_dom"/>
</dbReference>
<feature type="domain" description="REJ" evidence="24">
    <location>
        <begin position="326"/>
        <end position="737"/>
    </location>
</feature>
<dbReference type="PROSITE" id="PS51111">
    <property type="entry name" value="REJ"/>
    <property type="match status" value="1"/>
</dbReference>
<evidence type="ECO:0000256" key="8">
    <source>
        <dbReference type="ARBA" id="ARBA00022692"/>
    </source>
</evidence>
<evidence type="ECO:0000259" key="22">
    <source>
        <dbReference type="PROSITE" id="PS50093"/>
    </source>
</evidence>
<evidence type="ECO:0000256" key="16">
    <source>
        <dbReference type="ARBA" id="ARBA00023180"/>
    </source>
</evidence>
<organism evidence="25 26">
    <name type="scientific">Callorhinchus milii</name>
    <name type="common">Ghost shark</name>
    <dbReference type="NCBI Taxonomy" id="7868"/>
    <lineage>
        <taxon>Eukaryota</taxon>
        <taxon>Metazoa</taxon>
        <taxon>Chordata</taxon>
        <taxon>Craniata</taxon>
        <taxon>Vertebrata</taxon>
        <taxon>Chondrichthyes</taxon>
        <taxon>Holocephali</taxon>
        <taxon>Chimaeriformes</taxon>
        <taxon>Callorhinchidae</taxon>
        <taxon>Callorhinchus</taxon>
    </lineage>
</organism>
<dbReference type="GeneTree" id="ENSGT00940000162104"/>
<dbReference type="CDD" id="cd00146">
    <property type="entry name" value="PKD"/>
    <property type="match status" value="2"/>
</dbReference>
<keyword evidence="11 21" id="KW-1133">Transmembrane helix</keyword>
<dbReference type="Ensembl" id="ENSCMIT00000044555.1">
    <property type="protein sequence ID" value="ENSCMIP00000043926.1"/>
    <property type="gene ID" value="ENSCMIG00000018198.1"/>
</dbReference>
<dbReference type="InterPro" id="IPR022409">
    <property type="entry name" value="PKD/Chitinase_dom"/>
</dbReference>
<dbReference type="STRING" id="7868.ENSCMIP00000043926"/>
<dbReference type="PANTHER" id="PTHR46730">
    <property type="entry name" value="POLYCYSTIN-1"/>
    <property type="match status" value="1"/>
</dbReference>
<dbReference type="InterPro" id="IPR000601">
    <property type="entry name" value="PKD_dom"/>
</dbReference>
<sequence length="1759" mass="199481">DLSWGLRWERVEGRGDSREIESTVKEEGLEVGLVGGEGGDETEVLRDGVPEGECRVAESPPTNSGASKAGDMKHAGNQGVFHITIFAFNQFYNKTDELGAYFVQMVPEGLLLTMNSSVIHKNEVILFSAKLDRGTDVTYSWNLGDQTSYVHEGKNAVSIYTKQIIYATNSDIYFTAVTAESSPLQFLWYFGNKAPIKTTARSISTRYSRPGRYNVIVNASNQISSFTSDIYPVELQQRVEPNRLRLNNMGLVSVLLNSSVTLEARINYGTNLSYLWDFGDGTVRSGHRTESHSYNREGEFTTRVDIFNNVSSATLSGHLFVISEMCEPPSVKNYGPSKFQIRRYQSFKLGVTFENEIVCNISRGVHYHWSFFGPDGSLVALPKVDSSKQSILIPGYLLDYGIYLGIARVQIVGSVVYNNYTVSVEVLATPPVSVISGGTHLFVADKNDSVIDLKGSESFDPDYPDTTRMKFSWLCEAVSALYIPCFKPDVSNPLNISSSIVNVPMSALKSDIDQFVFKLMVNNNDRYSPEAQMRVKLFCPKCLNSSVNWNDDFSIRAVCEDCPETLSLSYSWKLYLVNATETEHFERLSSAFFPTGIKSQTLTFKPFSLQSKNVYMLEVTVAGEEKQSGKAQLFFSTTETPQGITCEVRPSIGLEIETQFSIFCTSGRKDLFFEYSYSVGNSTEILLHEGMDHEYYFNLPAGDKDDGYKLTINTVITNLFGSKTKPCSVIPTVLPSINKSLKNLSALTLLGNQRETKNYLLLLTRILNRLHKEGDNRQDFQTQTRNELIVALCSLNVTNQVCLVKMAKLFKVALFSSINYFFAVEVMAKCNNFLVIFPVFQRYVLITNQSQFYVNTNFMELQITQHYGSQSAGQSTGSTGVYLPDDLGRQISEKTGQNNSCFITHLISFKHNPYFWGTSPVQVNGDVADLTMYNCTTRRKVDVRGLQTPVIIEFERNDDRVSKGQLSVYSLLRTQMNVHMFLVTPENQQQALQIEMNLTEAHEQAFPIMLLMRFNKEPTPSQCNLKQIYHWNGNTIHVFIPAGSLMDTGNYYLGLLDADYDRKPQNHYLAKNVSYTLSLLWTQCLYWDDIREWKSNGCSPQKKSDSQKINCRKLFFCWVEQNSAFENYAPCIIVLFTVILYLLLVIVCKRMDLNIETKPGIIVLQDNAPTNQHLYEITTETGFRPRAGTTAKVHINLHGENGVSETRELYHSEKQLFERNSRHKFIMSVPESLGPIWKVYLWHDNGGHSPSWYLSSVVVKDLMTGTSWFFPAECWLALDKGDGKIQRELIPLNHGPGFKKLLYSKLTEYLEDFHLWGSVYSRPSYSSCTHTQRLTVCLCLLLSYMCLNALGLIDVSTVSLVTGLITNIAVLPFVVLVSLLFRFSKVSSCIVASFLISVVQTNSNQYMINDLPSMCLHIRLKFRGKILQKNNPSSLIEQPVAIGNVVAIRLVIYRFGPTKCILWLHSLLFSLLYCFFVIQPTTVSCMKLTQDTKVHRNVILNTASPLITMVTTPFPFGRCPTPLYAQLAAIVAARQRARYLRLARPPTSAQLKEAKDRMRKETLIQQTLREFVLYLLMLVLLLLIIFGKLSNDEYYLNQAIRAEFTGYETLDCFCTHFMSTGEGISFKIALYKCKLLYCTFRHEAYATLIHLKENEWIDRNTRVAVVEFTLYNPPTNLFTAVSLLAEMPQSGGVLPSISIESVSVYHINSTLDYFIMVFELLFLAIILLHFYLQTCRISQKGLLRYCQESWNWLEVRNLL</sequence>
<dbReference type="InterPro" id="IPR014010">
    <property type="entry name" value="REJ_dom"/>
</dbReference>
<evidence type="ECO:0000256" key="6">
    <source>
        <dbReference type="ARBA" id="ARBA00022568"/>
    </source>
</evidence>
<dbReference type="Gene3D" id="2.60.40.10">
    <property type="entry name" value="Immunoglobulins"/>
    <property type="match status" value="2"/>
</dbReference>
<feature type="transmembrane region" description="Helical" evidence="21">
    <location>
        <begin position="1334"/>
        <end position="1353"/>
    </location>
</feature>
<dbReference type="GO" id="GO:0005262">
    <property type="term" value="F:calcium channel activity"/>
    <property type="evidence" value="ECO:0007669"/>
    <property type="project" value="UniProtKB-KW"/>
</dbReference>
<evidence type="ECO:0000256" key="18">
    <source>
        <dbReference type="ARBA" id="ARBA00023303"/>
    </source>
</evidence>
<evidence type="ECO:0000256" key="19">
    <source>
        <dbReference type="ARBA" id="ARBA00073797"/>
    </source>
</evidence>
<feature type="transmembrane region" description="Helical" evidence="21">
    <location>
        <begin position="1461"/>
        <end position="1478"/>
    </location>
</feature>
<reference evidence="26" key="1">
    <citation type="journal article" date="2006" name="Science">
        <title>Ancient noncoding elements conserved in the human genome.</title>
        <authorList>
            <person name="Venkatesh B."/>
            <person name="Kirkness E.F."/>
            <person name="Loh Y.H."/>
            <person name="Halpern A.L."/>
            <person name="Lee A.P."/>
            <person name="Johnson J."/>
            <person name="Dandona N."/>
            <person name="Viswanathan L.D."/>
            <person name="Tay A."/>
            <person name="Venter J.C."/>
            <person name="Strausberg R.L."/>
            <person name="Brenner S."/>
        </authorList>
    </citation>
    <scope>NUCLEOTIDE SEQUENCE [LARGE SCALE GENOMIC DNA]</scope>
</reference>
<evidence type="ECO:0000313" key="25">
    <source>
        <dbReference type="Ensembl" id="ENSCMIP00000043926.1"/>
    </source>
</evidence>
<dbReference type="PROSITE" id="PS50093">
    <property type="entry name" value="PKD"/>
    <property type="match status" value="2"/>
</dbReference>
<evidence type="ECO:0000259" key="24">
    <source>
        <dbReference type="PROSITE" id="PS51111"/>
    </source>
</evidence>
<dbReference type="Pfam" id="PF02010">
    <property type="entry name" value="REJ"/>
    <property type="match status" value="1"/>
</dbReference>
<dbReference type="SUPFAM" id="SSF49299">
    <property type="entry name" value="PKD domain"/>
    <property type="match status" value="3"/>
</dbReference>
<dbReference type="FunFam" id="2.60.60.20:FF:000017">
    <property type="entry name" value="Polycystin 1 like 1, transient receptor potential channel interacting"/>
    <property type="match status" value="1"/>
</dbReference>
<keyword evidence="8 21" id="KW-0812">Transmembrane</keyword>
<dbReference type="Pfam" id="PF00801">
    <property type="entry name" value="PKD"/>
    <property type="match status" value="3"/>
</dbReference>